<protein>
    <submittedName>
        <fullName evidence="2">Uncharacterized protein</fullName>
    </submittedName>
</protein>
<feature type="compositionally biased region" description="Low complexity" evidence="1">
    <location>
        <begin position="65"/>
        <end position="76"/>
    </location>
</feature>
<proteinExistence type="predicted"/>
<sequence length="101" mass="10517">MTGVDGTLRICDSSVLQAGVSHPVHSQEAGRDSTHSSAFLTESIDLLGLVRSHPRVPVQSREEATTSSDSTGGTRRSGADSVACESRADEASFNKTSAGLE</sequence>
<dbReference type="AlphaFoldDB" id="A0A9N7YQP7"/>
<gene>
    <name evidence="2" type="ORF">PLEPLA_LOCUS22028</name>
</gene>
<organism evidence="2 3">
    <name type="scientific">Pleuronectes platessa</name>
    <name type="common">European plaice</name>
    <dbReference type="NCBI Taxonomy" id="8262"/>
    <lineage>
        <taxon>Eukaryota</taxon>
        <taxon>Metazoa</taxon>
        <taxon>Chordata</taxon>
        <taxon>Craniata</taxon>
        <taxon>Vertebrata</taxon>
        <taxon>Euteleostomi</taxon>
        <taxon>Actinopterygii</taxon>
        <taxon>Neopterygii</taxon>
        <taxon>Teleostei</taxon>
        <taxon>Neoteleostei</taxon>
        <taxon>Acanthomorphata</taxon>
        <taxon>Carangaria</taxon>
        <taxon>Pleuronectiformes</taxon>
        <taxon>Pleuronectoidei</taxon>
        <taxon>Pleuronectidae</taxon>
        <taxon>Pleuronectes</taxon>
    </lineage>
</organism>
<evidence type="ECO:0000256" key="1">
    <source>
        <dbReference type="SAM" id="MobiDB-lite"/>
    </source>
</evidence>
<dbReference type="Proteomes" id="UP001153269">
    <property type="component" value="Unassembled WGS sequence"/>
</dbReference>
<name>A0A9N7YQP7_PLEPL</name>
<dbReference type="EMBL" id="CADEAL010001613">
    <property type="protein sequence ID" value="CAB1433936.1"/>
    <property type="molecule type" value="Genomic_DNA"/>
</dbReference>
<evidence type="ECO:0000313" key="3">
    <source>
        <dbReference type="Proteomes" id="UP001153269"/>
    </source>
</evidence>
<keyword evidence="3" id="KW-1185">Reference proteome</keyword>
<accession>A0A9N7YQP7</accession>
<feature type="region of interest" description="Disordered" evidence="1">
    <location>
        <begin position="51"/>
        <end position="101"/>
    </location>
</feature>
<reference evidence="2" key="1">
    <citation type="submission" date="2020-03" db="EMBL/GenBank/DDBJ databases">
        <authorList>
            <person name="Weist P."/>
        </authorList>
    </citation>
    <scope>NUCLEOTIDE SEQUENCE</scope>
</reference>
<comment type="caution">
    <text evidence="2">The sequence shown here is derived from an EMBL/GenBank/DDBJ whole genome shotgun (WGS) entry which is preliminary data.</text>
</comment>
<evidence type="ECO:0000313" key="2">
    <source>
        <dbReference type="EMBL" id="CAB1433936.1"/>
    </source>
</evidence>